<comment type="caution">
    <text evidence="2">The sequence shown here is derived from an EMBL/GenBank/DDBJ whole genome shotgun (WGS) entry which is preliminary data.</text>
</comment>
<proteinExistence type="predicted"/>
<feature type="transmembrane region" description="Helical" evidence="1">
    <location>
        <begin position="61"/>
        <end position="83"/>
    </location>
</feature>
<evidence type="ECO:0000313" key="3">
    <source>
        <dbReference type="Proteomes" id="UP001140949"/>
    </source>
</evidence>
<evidence type="ECO:0000313" key="2">
    <source>
        <dbReference type="EMBL" id="KAJ6794544.1"/>
    </source>
</evidence>
<organism evidence="2 3">
    <name type="scientific">Iris pallida</name>
    <name type="common">Sweet iris</name>
    <dbReference type="NCBI Taxonomy" id="29817"/>
    <lineage>
        <taxon>Eukaryota</taxon>
        <taxon>Viridiplantae</taxon>
        <taxon>Streptophyta</taxon>
        <taxon>Embryophyta</taxon>
        <taxon>Tracheophyta</taxon>
        <taxon>Spermatophyta</taxon>
        <taxon>Magnoliopsida</taxon>
        <taxon>Liliopsida</taxon>
        <taxon>Asparagales</taxon>
        <taxon>Iridaceae</taxon>
        <taxon>Iridoideae</taxon>
        <taxon>Irideae</taxon>
        <taxon>Iris</taxon>
    </lineage>
</organism>
<dbReference type="GO" id="GO:0006508">
    <property type="term" value="P:proteolysis"/>
    <property type="evidence" value="ECO:0007669"/>
    <property type="project" value="UniProtKB-KW"/>
</dbReference>
<reference evidence="2" key="1">
    <citation type="journal article" date="2023" name="GigaByte">
        <title>Genome assembly of the bearded iris, Iris pallida Lam.</title>
        <authorList>
            <person name="Bruccoleri R.E."/>
            <person name="Oakeley E.J."/>
            <person name="Faust A.M.E."/>
            <person name="Altorfer M."/>
            <person name="Dessus-Babus S."/>
            <person name="Burckhardt D."/>
            <person name="Oertli M."/>
            <person name="Naumann U."/>
            <person name="Petersen F."/>
            <person name="Wong J."/>
        </authorList>
    </citation>
    <scope>NUCLEOTIDE SEQUENCE</scope>
    <source>
        <strain evidence="2">GSM-AAB239-AS_SAM_17_03QT</strain>
    </source>
</reference>
<reference evidence="2" key="2">
    <citation type="submission" date="2023-04" db="EMBL/GenBank/DDBJ databases">
        <authorList>
            <person name="Bruccoleri R.E."/>
            <person name="Oakeley E.J."/>
            <person name="Faust A.-M."/>
            <person name="Dessus-Babus S."/>
            <person name="Altorfer M."/>
            <person name="Burckhardt D."/>
            <person name="Oertli M."/>
            <person name="Naumann U."/>
            <person name="Petersen F."/>
            <person name="Wong J."/>
        </authorList>
    </citation>
    <scope>NUCLEOTIDE SEQUENCE</scope>
    <source>
        <strain evidence="2">GSM-AAB239-AS_SAM_17_03QT</strain>
        <tissue evidence="2">Leaf</tissue>
    </source>
</reference>
<evidence type="ECO:0000256" key="1">
    <source>
        <dbReference type="SAM" id="Phobius"/>
    </source>
</evidence>
<name>A0AAX6DS00_IRIPA</name>
<keyword evidence="3" id="KW-1185">Reference proteome</keyword>
<keyword evidence="1" id="KW-0812">Transmembrane</keyword>
<feature type="transmembrane region" description="Helical" evidence="1">
    <location>
        <begin position="20"/>
        <end position="41"/>
    </location>
</feature>
<sequence>MTKEMKHNGKHFLSSLDEGFFYLLLQPSSYPFLLLGIFFYGEKSAIESFPSDGYWHSYGRCGVVLLNITGISSCILRFLVCIVR</sequence>
<keyword evidence="1" id="KW-0472">Membrane</keyword>
<gene>
    <name evidence="2" type="ORF">M6B38_230495</name>
</gene>
<dbReference type="Proteomes" id="UP001140949">
    <property type="component" value="Unassembled WGS sequence"/>
</dbReference>
<protein>
    <submittedName>
        <fullName evidence="2">CAAX prenyl protease 2 isoform X1</fullName>
    </submittedName>
</protein>
<keyword evidence="2" id="KW-0645">Protease</keyword>
<keyword evidence="2" id="KW-0378">Hydrolase</keyword>
<dbReference type="EMBL" id="JANAVB010042219">
    <property type="protein sequence ID" value="KAJ6794544.1"/>
    <property type="molecule type" value="Genomic_DNA"/>
</dbReference>
<accession>A0AAX6DS00</accession>
<keyword evidence="1" id="KW-1133">Transmembrane helix</keyword>
<dbReference type="GO" id="GO:0008233">
    <property type="term" value="F:peptidase activity"/>
    <property type="evidence" value="ECO:0007669"/>
    <property type="project" value="UniProtKB-KW"/>
</dbReference>
<dbReference type="AlphaFoldDB" id="A0AAX6DS00"/>